<dbReference type="KEGG" id="mvd:AWU67_09545"/>
<reference evidence="3 4" key="1">
    <citation type="journal article" date="2016" name="J. Biotechnol.">
        <title>First complete genome sequence of a species in the genus Microterricola, an extremophilic cold active enzyme producing bacterial strain ERGS5:02 isolated from Sikkim Himalaya.</title>
        <authorList>
            <person name="Himanshu"/>
            <person name="Swarnkar M.K."/>
            <person name="Singh D."/>
            <person name="Kumar R."/>
        </authorList>
    </citation>
    <scope>NUCLEOTIDE SEQUENCE [LARGE SCALE GENOMIC DNA]</scope>
    <source>
        <strain evidence="3 4">ERGS5:02</strain>
    </source>
</reference>
<sequence>MQRADAPLHVLSPHASTRRGGAGITGHHSASTIRRYETAGVPTVSPITLWHQLAERLSVDELVMLGDALTRRTNPLSDLDAMVGSLDRLTRHRGIVALREAATLVRPRTDSPRESECRLLLVRAGLPEPEVNGTILDEDGNFVAYGDMVYREYKVLVEYDGGQHRDDEAQFHRDIDRLDLLMALGWRVLRFNRSHLRADAVIVARTREALLQRGWRPHNPPAHRPTAPQFR</sequence>
<gene>
    <name evidence="3" type="ORF">AWU67_09545</name>
</gene>
<dbReference type="AlphaFoldDB" id="A0A120I138"/>
<dbReference type="Proteomes" id="UP000058305">
    <property type="component" value="Chromosome"/>
</dbReference>
<name>A0A120I138_9MICO</name>
<reference evidence="4" key="2">
    <citation type="submission" date="2016-01" db="EMBL/GenBank/DDBJ databases">
        <title>First complete genome sequence of a species in the genus Microterricola, an extremophilic cold active enzyme producing strain ERGS5:02 isolated from Sikkim Himalaya.</title>
        <authorList>
            <person name="Kumar R."/>
            <person name="Singh D."/>
            <person name="Swarnkar M.K."/>
        </authorList>
    </citation>
    <scope>NUCLEOTIDE SEQUENCE [LARGE SCALE GENOMIC DNA]</scope>
    <source>
        <strain evidence="4">ERGS5:02</strain>
    </source>
</reference>
<dbReference type="Gene3D" id="3.40.960.10">
    <property type="entry name" value="VSR Endonuclease"/>
    <property type="match status" value="1"/>
</dbReference>
<feature type="domain" description="DUF559" evidence="2">
    <location>
        <begin position="147"/>
        <end position="200"/>
    </location>
</feature>
<proteinExistence type="predicted"/>
<keyword evidence="4" id="KW-1185">Reference proteome</keyword>
<dbReference type="InterPro" id="IPR011335">
    <property type="entry name" value="Restrct_endonuc-II-like"/>
</dbReference>
<evidence type="ECO:0000313" key="4">
    <source>
        <dbReference type="Proteomes" id="UP000058305"/>
    </source>
</evidence>
<protein>
    <recommendedName>
        <fullName evidence="2">DUF559 domain-containing protein</fullName>
    </recommendedName>
</protein>
<dbReference type="InterPro" id="IPR007569">
    <property type="entry name" value="DUF559"/>
</dbReference>
<evidence type="ECO:0000313" key="3">
    <source>
        <dbReference type="EMBL" id="AMB59059.1"/>
    </source>
</evidence>
<evidence type="ECO:0000259" key="2">
    <source>
        <dbReference type="Pfam" id="PF04480"/>
    </source>
</evidence>
<dbReference type="EMBL" id="CP014145">
    <property type="protein sequence ID" value="AMB59059.1"/>
    <property type="molecule type" value="Genomic_DNA"/>
</dbReference>
<dbReference type="SUPFAM" id="SSF52980">
    <property type="entry name" value="Restriction endonuclease-like"/>
    <property type="match status" value="1"/>
</dbReference>
<organism evidence="3 4">
    <name type="scientific">Microterricola viridarii</name>
    <dbReference type="NCBI Taxonomy" id="412690"/>
    <lineage>
        <taxon>Bacteria</taxon>
        <taxon>Bacillati</taxon>
        <taxon>Actinomycetota</taxon>
        <taxon>Actinomycetes</taxon>
        <taxon>Micrococcales</taxon>
        <taxon>Microbacteriaceae</taxon>
        <taxon>Microterricola</taxon>
    </lineage>
</organism>
<dbReference type="Pfam" id="PF04480">
    <property type="entry name" value="DUF559"/>
    <property type="match status" value="1"/>
</dbReference>
<feature type="region of interest" description="Disordered" evidence="1">
    <location>
        <begin position="1"/>
        <end position="29"/>
    </location>
</feature>
<evidence type="ECO:0000256" key="1">
    <source>
        <dbReference type="SAM" id="MobiDB-lite"/>
    </source>
</evidence>
<accession>A0A120I138</accession>